<proteinExistence type="predicted"/>
<keyword evidence="3" id="KW-1185">Reference proteome</keyword>
<feature type="region of interest" description="Disordered" evidence="1">
    <location>
        <begin position="43"/>
        <end position="92"/>
    </location>
</feature>
<dbReference type="InParanoid" id="H2XNF5"/>
<reference evidence="3" key="1">
    <citation type="journal article" date="2002" name="Science">
        <title>The draft genome of Ciona intestinalis: insights into chordate and vertebrate origins.</title>
        <authorList>
            <person name="Dehal P."/>
            <person name="Satou Y."/>
            <person name="Campbell R.K."/>
            <person name="Chapman J."/>
            <person name="Degnan B."/>
            <person name="De Tomaso A."/>
            <person name="Davidson B."/>
            <person name="Di Gregorio A."/>
            <person name="Gelpke M."/>
            <person name="Goodstein D.M."/>
            <person name="Harafuji N."/>
            <person name="Hastings K.E."/>
            <person name="Ho I."/>
            <person name="Hotta K."/>
            <person name="Huang W."/>
            <person name="Kawashima T."/>
            <person name="Lemaire P."/>
            <person name="Martinez D."/>
            <person name="Meinertzhagen I.A."/>
            <person name="Necula S."/>
            <person name="Nonaka M."/>
            <person name="Putnam N."/>
            <person name="Rash S."/>
            <person name="Saiga H."/>
            <person name="Satake M."/>
            <person name="Terry A."/>
            <person name="Yamada L."/>
            <person name="Wang H.G."/>
            <person name="Awazu S."/>
            <person name="Azumi K."/>
            <person name="Boore J."/>
            <person name="Branno M."/>
            <person name="Chin-Bow S."/>
            <person name="DeSantis R."/>
            <person name="Doyle S."/>
            <person name="Francino P."/>
            <person name="Keys D.N."/>
            <person name="Haga S."/>
            <person name="Hayashi H."/>
            <person name="Hino K."/>
            <person name="Imai K.S."/>
            <person name="Inaba K."/>
            <person name="Kano S."/>
            <person name="Kobayashi K."/>
            <person name="Kobayashi M."/>
            <person name="Lee B.I."/>
            <person name="Makabe K.W."/>
            <person name="Manohar C."/>
            <person name="Matassi G."/>
            <person name="Medina M."/>
            <person name="Mochizuki Y."/>
            <person name="Mount S."/>
            <person name="Morishita T."/>
            <person name="Miura S."/>
            <person name="Nakayama A."/>
            <person name="Nishizaka S."/>
            <person name="Nomoto H."/>
            <person name="Ohta F."/>
            <person name="Oishi K."/>
            <person name="Rigoutsos I."/>
            <person name="Sano M."/>
            <person name="Sasaki A."/>
            <person name="Sasakura Y."/>
            <person name="Shoguchi E."/>
            <person name="Shin-i T."/>
            <person name="Spagnuolo A."/>
            <person name="Stainier D."/>
            <person name="Suzuki M.M."/>
            <person name="Tassy O."/>
            <person name="Takatori N."/>
            <person name="Tokuoka M."/>
            <person name="Yagi K."/>
            <person name="Yoshizaki F."/>
            <person name="Wada S."/>
            <person name="Zhang C."/>
            <person name="Hyatt P.D."/>
            <person name="Larimer F."/>
            <person name="Detter C."/>
            <person name="Doggett N."/>
            <person name="Glavina T."/>
            <person name="Hawkins T."/>
            <person name="Richardson P."/>
            <person name="Lucas S."/>
            <person name="Kohara Y."/>
            <person name="Levine M."/>
            <person name="Satoh N."/>
            <person name="Rokhsar D.S."/>
        </authorList>
    </citation>
    <scope>NUCLEOTIDE SEQUENCE [LARGE SCALE GENOMIC DNA]</scope>
</reference>
<sequence length="168" mass="18432">MSGHLSNMNVTSIDYGRFGPALPGPKVQLGAEVTPPGTQCALEVAEKMQDQDIEPWPGGEGSRNSAGNEASDSRGGAKFVSNPAQQQRQNNKLTFIVNGIAEKRRQTLFDDDREQKSQAFIGVTSSSITSCVDNERFKSNRRKQRPYKTVRCSTESPPPKTENEDVSE</sequence>
<protein>
    <submittedName>
        <fullName evidence="2">Uncharacterized protein</fullName>
    </submittedName>
</protein>
<feature type="compositionally biased region" description="Basic residues" evidence="1">
    <location>
        <begin position="139"/>
        <end position="148"/>
    </location>
</feature>
<accession>H2XNF5</accession>
<feature type="region of interest" description="Disordered" evidence="1">
    <location>
        <begin position="137"/>
        <end position="168"/>
    </location>
</feature>
<dbReference type="Proteomes" id="UP000008144">
    <property type="component" value="Unassembled WGS sequence"/>
</dbReference>
<reference evidence="2" key="3">
    <citation type="submission" date="2025-09" db="UniProtKB">
        <authorList>
            <consortium name="Ensembl"/>
        </authorList>
    </citation>
    <scope>IDENTIFICATION</scope>
</reference>
<reference evidence="2" key="2">
    <citation type="submission" date="2025-08" db="UniProtKB">
        <authorList>
            <consortium name="Ensembl"/>
        </authorList>
    </citation>
    <scope>IDENTIFICATION</scope>
</reference>
<evidence type="ECO:0000256" key="1">
    <source>
        <dbReference type="SAM" id="MobiDB-lite"/>
    </source>
</evidence>
<evidence type="ECO:0000313" key="3">
    <source>
        <dbReference type="Proteomes" id="UP000008144"/>
    </source>
</evidence>
<name>H2XNF5_CIOIN</name>
<dbReference type="HOGENOM" id="CLU_1590124_0_0_1"/>
<feature type="compositionally biased region" description="Polar residues" evidence="1">
    <location>
        <begin position="82"/>
        <end position="92"/>
    </location>
</feature>
<dbReference type="AlphaFoldDB" id="H2XNF5"/>
<organism evidence="2 3">
    <name type="scientific">Ciona intestinalis</name>
    <name type="common">Transparent sea squirt</name>
    <name type="synonym">Ascidia intestinalis</name>
    <dbReference type="NCBI Taxonomy" id="7719"/>
    <lineage>
        <taxon>Eukaryota</taxon>
        <taxon>Metazoa</taxon>
        <taxon>Chordata</taxon>
        <taxon>Tunicata</taxon>
        <taxon>Ascidiacea</taxon>
        <taxon>Phlebobranchia</taxon>
        <taxon>Cionidae</taxon>
        <taxon>Ciona</taxon>
    </lineage>
</organism>
<dbReference type="Ensembl" id="ENSCINT00000032906.1">
    <property type="protein sequence ID" value="ENSCINP00000031188.1"/>
    <property type="gene ID" value="ENSCING00000020606.1"/>
</dbReference>
<evidence type="ECO:0000313" key="2">
    <source>
        <dbReference type="Ensembl" id="ENSCINP00000031188.1"/>
    </source>
</evidence>